<feature type="chain" id="PRO_5038928376" description="Fibronectin type-III domain-containing protein" evidence="1">
    <location>
        <begin position="19"/>
        <end position="363"/>
    </location>
</feature>
<gene>
    <name evidence="3" type="ORF">AR1Y2_2814</name>
</gene>
<dbReference type="PROSITE" id="PS50853">
    <property type="entry name" value="FN3"/>
    <property type="match status" value="1"/>
</dbReference>
<evidence type="ECO:0000313" key="3">
    <source>
        <dbReference type="EMBL" id="QCP36268.1"/>
    </source>
</evidence>
<dbReference type="Gene3D" id="3.90.1720.10">
    <property type="entry name" value="endopeptidase domain like (from Nostoc punctiforme)"/>
    <property type="match status" value="1"/>
</dbReference>
<dbReference type="SUPFAM" id="SSF49265">
    <property type="entry name" value="Fibronectin type III"/>
    <property type="match status" value="1"/>
</dbReference>
<dbReference type="RefSeq" id="WP_137329525.1">
    <property type="nucleotide sequence ID" value="NZ_CP040058.1"/>
</dbReference>
<dbReference type="InterPro" id="IPR013783">
    <property type="entry name" value="Ig-like_fold"/>
</dbReference>
<dbReference type="Proteomes" id="UP000298653">
    <property type="component" value="Chromosome"/>
</dbReference>
<accession>A0A4P8IEQ5</accession>
<dbReference type="EMBL" id="CP040058">
    <property type="protein sequence ID" value="QCP36268.1"/>
    <property type="molecule type" value="Genomic_DNA"/>
</dbReference>
<dbReference type="InterPro" id="IPR003961">
    <property type="entry name" value="FN3_dom"/>
</dbReference>
<evidence type="ECO:0000259" key="2">
    <source>
        <dbReference type="PROSITE" id="PS50853"/>
    </source>
</evidence>
<sequence length="363" mass="40757">MKAKRILLAALCLMLVSAGGERTIQGAMKKPGKPSGVMATAVKRTVVLSWIKGKKASGTEIYLYDRQKKRYIKKADSKASRYVVKGLKPGVSYGFKVRSYRIYKKKKYYSGYSKVVRASMAAKGESTIKNFLKTAVAPVGSTLYIWGGGWNKADTGTGKDGKRIGLNGEWNRFFLSQNSRYNYKKHRYRHGKGLDCSGFVGWTVYNIRNTVPGKGGYVRKAKDQPKLFAEKGWGSYKSKKKVADYKAGDVMGSSSCGHVWIVIGACRDGSVVLVHSSPKGVQLSGSPTKKGRKKSQALALAKKYMKKYHRTWYRRYPDCSRGKSYLTQYGQMRWDVSGNHVMEDPEGYQHKYADAILKDIYRN</sequence>
<dbReference type="InterPro" id="IPR036116">
    <property type="entry name" value="FN3_sf"/>
</dbReference>
<dbReference type="KEGG" id="arf:AR1Y2_2814"/>
<keyword evidence="4" id="KW-1185">Reference proteome</keyword>
<feature type="signal peptide" evidence="1">
    <location>
        <begin position="1"/>
        <end position="18"/>
    </location>
</feature>
<reference evidence="3 4" key="1">
    <citation type="submission" date="2019-05" db="EMBL/GenBank/DDBJ databases">
        <title>Complete genome sequencing of Anaerostipes rhamnosivorans.</title>
        <authorList>
            <person name="Bui T.P.N."/>
            <person name="de Vos W.M."/>
        </authorList>
    </citation>
    <scope>NUCLEOTIDE SEQUENCE [LARGE SCALE GENOMIC DNA]</scope>
    <source>
        <strain evidence="3 4">1y2</strain>
    </source>
</reference>
<dbReference type="CDD" id="cd00063">
    <property type="entry name" value="FN3"/>
    <property type="match status" value="1"/>
</dbReference>
<organism evidence="3 4">
    <name type="scientific">Anaerostipes rhamnosivorans</name>
    <dbReference type="NCBI Taxonomy" id="1229621"/>
    <lineage>
        <taxon>Bacteria</taxon>
        <taxon>Bacillati</taxon>
        <taxon>Bacillota</taxon>
        <taxon>Clostridia</taxon>
        <taxon>Lachnospirales</taxon>
        <taxon>Lachnospiraceae</taxon>
        <taxon>Anaerostipes</taxon>
    </lineage>
</organism>
<evidence type="ECO:0000313" key="4">
    <source>
        <dbReference type="Proteomes" id="UP000298653"/>
    </source>
</evidence>
<keyword evidence="1" id="KW-0732">Signal</keyword>
<dbReference type="SMART" id="SM00060">
    <property type="entry name" value="FN3"/>
    <property type="match status" value="1"/>
</dbReference>
<proteinExistence type="predicted"/>
<dbReference type="OrthoDB" id="1734240at2"/>
<name>A0A4P8IEQ5_9FIRM</name>
<dbReference type="AlphaFoldDB" id="A0A4P8IEQ5"/>
<evidence type="ECO:0000256" key="1">
    <source>
        <dbReference type="SAM" id="SignalP"/>
    </source>
</evidence>
<feature type="domain" description="Fibronectin type-III" evidence="2">
    <location>
        <begin position="30"/>
        <end position="124"/>
    </location>
</feature>
<protein>
    <recommendedName>
        <fullName evidence="2">Fibronectin type-III domain-containing protein</fullName>
    </recommendedName>
</protein>
<dbReference type="Gene3D" id="2.60.40.10">
    <property type="entry name" value="Immunoglobulins"/>
    <property type="match status" value="1"/>
</dbReference>